<dbReference type="EMBL" id="JARPZN010000002">
    <property type="protein sequence ID" value="MDT2689627.1"/>
    <property type="molecule type" value="Genomic_DNA"/>
</dbReference>
<organism evidence="3 5">
    <name type="scientific">Enterococcus gallinarum</name>
    <dbReference type="NCBI Taxonomy" id="1353"/>
    <lineage>
        <taxon>Bacteria</taxon>
        <taxon>Bacillati</taxon>
        <taxon>Bacillota</taxon>
        <taxon>Bacilli</taxon>
        <taxon>Lactobacillales</taxon>
        <taxon>Enterococcaceae</taxon>
        <taxon>Enterococcus</taxon>
    </lineage>
</organism>
<evidence type="ECO:0000313" key="4">
    <source>
        <dbReference type="EMBL" id="QOG26977.1"/>
    </source>
</evidence>
<protein>
    <recommendedName>
        <fullName evidence="7">Replication protein</fullName>
    </recommendedName>
</protein>
<gene>
    <name evidence="4" type="ORF">EGM181_06825</name>
    <name evidence="3" type="ORF">GTI89_04110</name>
    <name evidence="2" type="ORF">P7E30_05290</name>
</gene>
<dbReference type="AlphaFoldDB" id="A0A366U6T1"/>
<name>A0A366U6T1_ENTGA</name>
<dbReference type="EMBL" id="CP050485">
    <property type="protein sequence ID" value="QOG26977.1"/>
    <property type="molecule type" value="Genomic_DNA"/>
</dbReference>
<feature type="region of interest" description="Disordered" evidence="1">
    <location>
        <begin position="229"/>
        <end position="254"/>
    </location>
</feature>
<dbReference type="Proteomes" id="UP000439965">
    <property type="component" value="Unassembled WGS sequence"/>
</dbReference>
<reference evidence="2" key="3">
    <citation type="submission" date="2023-03" db="EMBL/GenBank/DDBJ databases">
        <authorList>
            <person name="Shen W."/>
            <person name="Cai J."/>
        </authorList>
    </citation>
    <scope>NUCLEOTIDE SEQUENCE</scope>
    <source>
        <strain evidence="2">K69-2</strain>
    </source>
</reference>
<dbReference type="RefSeq" id="WP_113849821.1">
    <property type="nucleotide sequence ID" value="NZ_CP050485.1"/>
</dbReference>
<accession>A0A366U6T1</accession>
<proteinExistence type="predicted"/>
<reference evidence="3 5" key="1">
    <citation type="submission" date="2019-04" db="EMBL/GenBank/DDBJ databases">
        <title>Step-wise assembly of the neonatal virome modulated by breast feeding.</title>
        <authorList>
            <person name="Liang G."/>
            <person name="Bushman F."/>
        </authorList>
    </citation>
    <scope>NUCLEOTIDE SEQUENCE [LARGE SCALE GENOMIC DNA]</scope>
    <source>
        <strain evidence="3 5">E3404</strain>
    </source>
</reference>
<evidence type="ECO:0000256" key="1">
    <source>
        <dbReference type="SAM" id="MobiDB-lite"/>
    </source>
</evidence>
<reference evidence="4 6" key="2">
    <citation type="submission" date="2020-03" db="EMBL/GenBank/DDBJ databases">
        <title>Characterization of ganglioside-mimicking enterococci.</title>
        <authorList>
            <person name="Patry R.T."/>
            <person name="Nothaft H."/>
            <person name="Bridger R."/>
            <person name="Shajahan A."/>
            <person name="Huynh S."/>
            <person name="Sanchez S."/>
            <person name="Azadi P."/>
            <person name="Cooper K."/>
            <person name="Miller W.G."/>
            <person name="Parker C.T."/>
            <person name="Wells L."/>
            <person name="Szymanski C.M."/>
        </authorList>
    </citation>
    <scope>NUCLEOTIDE SEQUENCE [LARGE SCALE GENOMIC DNA]</scope>
    <source>
        <strain evidence="4 6">EGM181</strain>
    </source>
</reference>
<evidence type="ECO:0000313" key="2">
    <source>
        <dbReference type="EMBL" id="MDT2689627.1"/>
    </source>
</evidence>
<evidence type="ECO:0000313" key="3">
    <source>
        <dbReference type="EMBL" id="MXS25262.1"/>
    </source>
</evidence>
<dbReference type="Proteomes" id="UP000516696">
    <property type="component" value="Chromosome"/>
</dbReference>
<evidence type="ECO:0008006" key="7">
    <source>
        <dbReference type="Google" id="ProtNLM"/>
    </source>
</evidence>
<dbReference type="EMBL" id="WVTI01000002">
    <property type="protein sequence ID" value="MXS25262.1"/>
    <property type="molecule type" value="Genomic_DNA"/>
</dbReference>
<dbReference type="Proteomes" id="UP001183682">
    <property type="component" value="Unassembled WGS sequence"/>
</dbReference>
<evidence type="ECO:0000313" key="5">
    <source>
        <dbReference type="Proteomes" id="UP000439965"/>
    </source>
</evidence>
<sequence length="273" mass="32860">MAEVRTQIFRQSKTNNYSIIHNEILRRNDISWKAKGIMCYILSLPDDWVIYLEELIEHATDKKASFRSGWNELTEKGYVRRFPIRNESGKIVEWRTEIRENVDLTTSSPLTDFQEVENQEVENQEVENRKLLSTYSFTNDLSIPSTNLYIARFEQFWERYPKKTQKKKAKEQFSKKVTNQTEFERFKTGFDNYMAYIELNSWYNAQEFFRWIRDKRYLDQYDLTPKKSFSNSTRQEQLPDWAKEPVDYSSNKPKVTDEDLRRFLEDVGDTEGF</sequence>
<evidence type="ECO:0000313" key="6">
    <source>
        <dbReference type="Proteomes" id="UP000516696"/>
    </source>
</evidence>